<keyword evidence="3" id="KW-1185">Reference proteome</keyword>
<accession>A0A8X6YCW6</accession>
<proteinExistence type="predicted"/>
<reference evidence="2" key="1">
    <citation type="submission" date="2020-08" db="EMBL/GenBank/DDBJ databases">
        <title>Multicomponent nature underlies the extraordinary mechanical properties of spider dragline silk.</title>
        <authorList>
            <person name="Kono N."/>
            <person name="Nakamura H."/>
            <person name="Mori M."/>
            <person name="Yoshida Y."/>
            <person name="Ohtoshi R."/>
            <person name="Malay A.D."/>
            <person name="Moran D.A.P."/>
            <person name="Tomita M."/>
            <person name="Numata K."/>
            <person name="Arakawa K."/>
        </authorList>
    </citation>
    <scope>NUCLEOTIDE SEQUENCE</scope>
</reference>
<dbReference type="AlphaFoldDB" id="A0A8X6YCW6"/>
<keyword evidence="1" id="KW-0472">Membrane</keyword>
<keyword evidence="1" id="KW-1133">Transmembrane helix</keyword>
<feature type="transmembrane region" description="Helical" evidence="1">
    <location>
        <begin position="96"/>
        <end position="116"/>
    </location>
</feature>
<comment type="caution">
    <text evidence="2">The sequence shown here is derived from an EMBL/GenBank/DDBJ whole genome shotgun (WGS) entry which is preliminary data.</text>
</comment>
<evidence type="ECO:0000256" key="1">
    <source>
        <dbReference type="SAM" id="Phobius"/>
    </source>
</evidence>
<evidence type="ECO:0000313" key="2">
    <source>
        <dbReference type="EMBL" id="GFY67259.1"/>
    </source>
</evidence>
<dbReference type="Proteomes" id="UP000886998">
    <property type="component" value="Unassembled WGS sequence"/>
</dbReference>
<protein>
    <submittedName>
        <fullName evidence="2">Uncharacterized protein</fullName>
    </submittedName>
</protein>
<gene>
    <name evidence="2" type="primary">AVEN_210747_1</name>
    <name evidence="2" type="ORF">TNIN_439281</name>
</gene>
<name>A0A8X6YCW6_9ARAC</name>
<organism evidence="2 3">
    <name type="scientific">Trichonephila inaurata madagascariensis</name>
    <dbReference type="NCBI Taxonomy" id="2747483"/>
    <lineage>
        <taxon>Eukaryota</taxon>
        <taxon>Metazoa</taxon>
        <taxon>Ecdysozoa</taxon>
        <taxon>Arthropoda</taxon>
        <taxon>Chelicerata</taxon>
        <taxon>Arachnida</taxon>
        <taxon>Araneae</taxon>
        <taxon>Araneomorphae</taxon>
        <taxon>Entelegynae</taxon>
        <taxon>Araneoidea</taxon>
        <taxon>Nephilidae</taxon>
        <taxon>Trichonephila</taxon>
        <taxon>Trichonephila inaurata</taxon>
    </lineage>
</organism>
<sequence>MTGIFWRGYRFASYSNISDERLIFMICSAILNISFQLQVMTSASTTNELARKVKTIVNSMVYQISPKNGKLNCILRNRCAQDYNLTLWKIYVINKALIISSFGTLLTYGMLVGTLGKQY</sequence>
<evidence type="ECO:0000313" key="3">
    <source>
        <dbReference type="Proteomes" id="UP000886998"/>
    </source>
</evidence>
<dbReference type="OrthoDB" id="6436733at2759"/>
<keyword evidence="1" id="KW-0812">Transmembrane</keyword>
<dbReference type="EMBL" id="BMAV01016478">
    <property type="protein sequence ID" value="GFY67259.1"/>
    <property type="molecule type" value="Genomic_DNA"/>
</dbReference>